<dbReference type="EMBL" id="MF287670">
    <property type="protein sequence ID" value="AWI42884.1"/>
    <property type="molecule type" value="Viral_cRNA"/>
</dbReference>
<reference evidence="2 3" key="1">
    <citation type="submission" date="2017-06" db="EMBL/GenBank/DDBJ databases">
        <title>Genome organization and molecular characterization of the three Formica exsecta viruses- FeV1, FeV2 and FeV4.</title>
        <authorList>
            <person name="Dhaygude K.U."/>
            <person name="Johansson H."/>
            <person name="Kulmuni J."/>
            <person name="Sundstroem L."/>
        </authorList>
    </citation>
    <scope>NUCLEOTIDE SEQUENCE [LARGE SCALE GENOMIC DNA]</scope>
</reference>
<dbReference type="RefSeq" id="YP_010797506.1">
    <property type="nucleotide sequence ID" value="NC_076187.1"/>
</dbReference>
<proteinExistence type="predicted"/>
<name>A0A384ZC67_9MONO</name>
<feature type="region of interest" description="Disordered" evidence="1">
    <location>
        <begin position="137"/>
        <end position="183"/>
    </location>
</feature>
<evidence type="ECO:0000256" key="1">
    <source>
        <dbReference type="SAM" id="MobiDB-lite"/>
    </source>
</evidence>
<evidence type="ECO:0000313" key="2">
    <source>
        <dbReference type="EMBL" id="AWI42884.1"/>
    </source>
</evidence>
<dbReference type="Proteomes" id="UP000680010">
    <property type="component" value="Segment"/>
</dbReference>
<feature type="compositionally biased region" description="Polar residues" evidence="1">
    <location>
        <begin position="29"/>
        <end position="39"/>
    </location>
</feature>
<sequence length="183" mass="20236">MQENPLVPSEQDSDEEVADMLEQRYLPKTPSTLSSQTEKGSLEDTPMKTRAATAKRPANYPIQEPPLTRRRGNPTRSHTELVSKLEQCTEDHKAILANQELIKANQERVLERLERMTKMIMDCQTRMSVAEARIQGMQESRKEVAGGPTTSTQERGTEPTVTPHATVGRGSGTAPSKGAGAFF</sequence>
<feature type="region of interest" description="Disordered" evidence="1">
    <location>
        <begin position="1"/>
        <end position="78"/>
    </location>
</feature>
<gene>
    <name evidence="2" type="primary">gp4</name>
</gene>
<protein>
    <submittedName>
        <fullName evidence="2">ORF4</fullName>
    </submittedName>
</protein>
<accession>A0A384ZC67</accession>
<evidence type="ECO:0000313" key="3">
    <source>
        <dbReference type="Proteomes" id="UP000680010"/>
    </source>
</evidence>
<keyword evidence="3" id="KW-1185">Reference proteome</keyword>
<organism evidence="2 3">
    <name type="scientific">Formica exsecta virus 4</name>
    <dbReference type="NCBI Taxonomy" id="2306079"/>
    <lineage>
        <taxon>Viruses</taxon>
        <taxon>Riboviria</taxon>
        <taxon>Orthornavirae</taxon>
        <taxon>Negarnaviricota</taxon>
        <taxon>Haploviricotina</taxon>
        <taxon>Monjiviricetes</taxon>
        <taxon>Mononegavirales</taxon>
        <taxon>Nyamiviridae</taxon>
        <taxon>Formivirus</taxon>
        <taxon>Formivirus finnoniae</taxon>
    </lineage>
</organism>
<dbReference type="KEGG" id="vg:80535306"/>
<dbReference type="GeneID" id="80535306"/>